<dbReference type="GO" id="GO:0005737">
    <property type="term" value="C:cytoplasm"/>
    <property type="evidence" value="ECO:0007669"/>
    <property type="project" value="InterPro"/>
</dbReference>
<gene>
    <name evidence="13" type="ORF">ASTO00021_LOCUS12195</name>
</gene>
<evidence type="ECO:0000259" key="12">
    <source>
        <dbReference type="SMART" id="SM01016"/>
    </source>
</evidence>
<name>A0A7S3UZQ0_9STRA</name>
<dbReference type="InterPro" id="IPR014729">
    <property type="entry name" value="Rossmann-like_a/b/a_fold"/>
</dbReference>
<accession>A0A7S3UZQ0</accession>
<organism evidence="13">
    <name type="scientific">Aplanochytrium stocchinoi</name>
    <dbReference type="NCBI Taxonomy" id="215587"/>
    <lineage>
        <taxon>Eukaryota</taxon>
        <taxon>Sar</taxon>
        <taxon>Stramenopiles</taxon>
        <taxon>Bigyra</taxon>
        <taxon>Labyrinthulomycetes</taxon>
        <taxon>Thraustochytrida</taxon>
        <taxon>Thraustochytriidae</taxon>
        <taxon>Aplanochytrium</taxon>
    </lineage>
</organism>
<dbReference type="Gene3D" id="3.40.30.10">
    <property type="entry name" value="Glutaredoxin"/>
    <property type="match status" value="1"/>
</dbReference>
<dbReference type="SUPFAM" id="SSF55190">
    <property type="entry name" value="Arginyl-tRNA synthetase (ArgRS), N-terminal 'additional' domain"/>
    <property type="match status" value="1"/>
</dbReference>
<dbReference type="SUPFAM" id="SSF47323">
    <property type="entry name" value="Anticodon-binding domain of a subclass of class I aminoacyl-tRNA synthetases"/>
    <property type="match status" value="1"/>
</dbReference>
<comment type="catalytic activity">
    <reaction evidence="9">
        <text>tRNA(Arg) + L-arginine + ATP = L-arginyl-tRNA(Arg) + AMP + diphosphate</text>
        <dbReference type="Rhea" id="RHEA:20301"/>
        <dbReference type="Rhea" id="RHEA-COMP:9658"/>
        <dbReference type="Rhea" id="RHEA-COMP:9673"/>
        <dbReference type="ChEBI" id="CHEBI:30616"/>
        <dbReference type="ChEBI" id="CHEBI:32682"/>
        <dbReference type="ChEBI" id="CHEBI:33019"/>
        <dbReference type="ChEBI" id="CHEBI:78442"/>
        <dbReference type="ChEBI" id="CHEBI:78513"/>
        <dbReference type="ChEBI" id="CHEBI:456215"/>
        <dbReference type="EC" id="6.1.1.19"/>
    </reaction>
</comment>
<dbReference type="InterPro" id="IPR035684">
    <property type="entry name" value="ArgRS_core"/>
</dbReference>
<evidence type="ECO:0000256" key="4">
    <source>
        <dbReference type="ARBA" id="ARBA00022741"/>
    </source>
</evidence>
<dbReference type="InterPro" id="IPR001278">
    <property type="entry name" value="Arg-tRNA-ligase"/>
</dbReference>
<dbReference type="Gene3D" id="1.10.730.10">
    <property type="entry name" value="Isoleucyl-tRNA Synthetase, Domain 1"/>
    <property type="match status" value="1"/>
</dbReference>
<evidence type="ECO:0000256" key="6">
    <source>
        <dbReference type="ARBA" id="ARBA00022917"/>
    </source>
</evidence>
<dbReference type="InterPro" id="IPR036282">
    <property type="entry name" value="Glutathione-S-Trfase_C_sf"/>
</dbReference>
<feature type="domain" description="Arginyl tRNA synthetase N-terminal" evidence="12">
    <location>
        <begin position="260"/>
        <end position="362"/>
    </location>
</feature>
<keyword evidence="6 10" id="KW-0648">Protein biosynthesis</keyword>
<evidence type="ECO:0000256" key="2">
    <source>
        <dbReference type="ARBA" id="ARBA00012837"/>
    </source>
</evidence>
<protein>
    <recommendedName>
        <fullName evidence="2">arginine--tRNA ligase</fullName>
        <ecNumber evidence="2">6.1.1.19</ecNumber>
    </recommendedName>
    <alternativeName>
        <fullName evidence="8">Arginyl-tRNA synthetase</fullName>
    </alternativeName>
</protein>
<dbReference type="Gene3D" id="3.30.1360.70">
    <property type="entry name" value="Arginyl tRNA synthetase N-terminal domain"/>
    <property type="match status" value="1"/>
</dbReference>
<dbReference type="Pfam" id="PF03485">
    <property type="entry name" value="Arg_tRNA_synt_N"/>
    <property type="match status" value="1"/>
</dbReference>
<dbReference type="GO" id="GO:0005524">
    <property type="term" value="F:ATP binding"/>
    <property type="evidence" value="ECO:0007669"/>
    <property type="project" value="UniProtKB-KW"/>
</dbReference>
<proteinExistence type="inferred from homology"/>
<dbReference type="PANTHER" id="PTHR11956:SF5">
    <property type="entry name" value="ARGININE--TRNA LIGASE, CYTOPLASMIC"/>
    <property type="match status" value="1"/>
</dbReference>
<evidence type="ECO:0000256" key="3">
    <source>
        <dbReference type="ARBA" id="ARBA00022598"/>
    </source>
</evidence>
<dbReference type="FunFam" id="3.40.50.620:FF:000116">
    <property type="entry name" value="Arginine--tRNA ligase"/>
    <property type="match status" value="1"/>
</dbReference>
<dbReference type="EC" id="6.1.1.19" evidence="2"/>
<feature type="domain" description="DALR anticodon binding" evidence="11">
    <location>
        <begin position="735"/>
        <end position="869"/>
    </location>
</feature>
<comment type="similarity">
    <text evidence="1 10">Belongs to the class-I aminoacyl-tRNA synthetase family.</text>
</comment>
<dbReference type="SUPFAM" id="SSF52374">
    <property type="entry name" value="Nucleotidylyl transferase"/>
    <property type="match status" value="1"/>
</dbReference>
<dbReference type="EMBL" id="HBIN01016071">
    <property type="protein sequence ID" value="CAE0442077.1"/>
    <property type="molecule type" value="Transcribed_RNA"/>
</dbReference>
<keyword evidence="4 10" id="KW-0547">Nucleotide-binding</keyword>
<evidence type="ECO:0000259" key="11">
    <source>
        <dbReference type="SMART" id="SM00836"/>
    </source>
</evidence>
<dbReference type="Gene3D" id="1.20.1050.10">
    <property type="match status" value="1"/>
</dbReference>
<dbReference type="Pfam" id="PF05746">
    <property type="entry name" value="DALR_1"/>
    <property type="match status" value="1"/>
</dbReference>
<evidence type="ECO:0000256" key="10">
    <source>
        <dbReference type="RuleBase" id="RU363038"/>
    </source>
</evidence>
<evidence type="ECO:0000256" key="5">
    <source>
        <dbReference type="ARBA" id="ARBA00022840"/>
    </source>
</evidence>
<dbReference type="GO" id="GO:0006420">
    <property type="term" value="P:arginyl-tRNA aminoacylation"/>
    <property type="evidence" value="ECO:0007669"/>
    <property type="project" value="InterPro"/>
</dbReference>
<keyword evidence="5 10" id="KW-0067">ATP-binding</keyword>
<dbReference type="InterPro" id="IPR005148">
    <property type="entry name" value="Arg-tRNA-synth_N"/>
</dbReference>
<dbReference type="Gene3D" id="3.40.50.620">
    <property type="entry name" value="HUPs"/>
    <property type="match status" value="1"/>
</dbReference>
<dbReference type="InterPro" id="IPR008909">
    <property type="entry name" value="DALR_anticod-bd"/>
</dbReference>
<dbReference type="SUPFAM" id="SSF47616">
    <property type="entry name" value="GST C-terminal domain-like"/>
    <property type="match status" value="1"/>
</dbReference>
<evidence type="ECO:0000256" key="9">
    <source>
        <dbReference type="ARBA" id="ARBA00049339"/>
    </source>
</evidence>
<sequence length="869" mass="97666">MQIVNVQKLYQFLGCKFIGNSFRTKTGTRVQGVCFSFTEPFLEGSRHLNLKKQFTTEARKDIDKFKMKIIVGPKRSDAFKFFVTAQFANVQLKASRTAEMPTPVFQTPSLLSKENTLISGSNAICKYLIDSAKAAPLKTDKESENWLEWEEALAPYTSCLMGNRGDYHLQQLDSYLKSKKEAVESLGDVCVACTLLSARKNNKTKKYLQQFTATNEWLDKIAQISEFQKGIQQAETAQEKLYSSFNLDNILKYPETPFQKTLTSIIKNAVFEAFPMLGEDVLVQIEEGSKSIKGSHVVPEYQLSIAMKIAGLLKAIPEAAPIKSPRAVAEILTQQLKKNEYFMSVVCEKMEITGPGFLCIYLKGSLLVDIMVQVINSGKPQQPKLDRVSKVGVDFSSPNVAKEMHVGHLRSTIIGDTVCRILSYRGHEVKRINHIGDWGTQFGMLLTYLYDSNTSIDEENTTIGELNVIYKAAKKKFDEDEDFKTRSRQEVVRLQSGDERARKMWGKLIAVSERAFNIVYDKLGVKFPDGMCGESFYQSRIPGVVKELTDLGLVEPHGGAKIIKTSISKVPLFLQKSDGGFGYDSTDMAAIRYRTKELKMDWLIYVTDLGQGNHFQSCFEASRKAGYISDESCRVDHVGFGLVLGADGKRFRSRSGETVALSNLLDEAKDRIKKELEERVASGNTPLKLDEIDHAASVVGFAAVKYADLKSSKEKDYIFDYDLMLQPTGNTGVYILYTYARLCSIESKVEAATNRTVEAIVENRKSKIVINRCRPREFELASQLIRYGDNIERTASTLSPHFLCAYIYEICVAVSKFYTEHKLLVDADGKGVKGLDVEHGEDWVCLLHAVRLTLKELVPLLGMELLERI</sequence>
<evidence type="ECO:0000256" key="7">
    <source>
        <dbReference type="ARBA" id="ARBA00023146"/>
    </source>
</evidence>
<dbReference type="NCBIfam" id="TIGR00456">
    <property type="entry name" value="argS"/>
    <property type="match status" value="1"/>
</dbReference>
<dbReference type="InterPro" id="IPR009080">
    <property type="entry name" value="tRNAsynth_Ia_anticodon-bd"/>
</dbReference>
<keyword evidence="7 10" id="KW-0030">Aminoacyl-tRNA synthetase</keyword>
<evidence type="ECO:0000313" key="13">
    <source>
        <dbReference type="EMBL" id="CAE0442077.1"/>
    </source>
</evidence>
<dbReference type="InterPro" id="IPR036695">
    <property type="entry name" value="Arg-tRNA-synth_N_sf"/>
</dbReference>
<dbReference type="AlphaFoldDB" id="A0A7S3UZQ0"/>
<dbReference type="Pfam" id="PF00750">
    <property type="entry name" value="tRNA-synt_1d"/>
    <property type="match status" value="1"/>
</dbReference>
<evidence type="ECO:0000256" key="1">
    <source>
        <dbReference type="ARBA" id="ARBA00005594"/>
    </source>
</evidence>
<dbReference type="SMART" id="SM00836">
    <property type="entry name" value="DALR_1"/>
    <property type="match status" value="1"/>
</dbReference>
<dbReference type="PANTHER" id="PTHR11956">
    <property type="entry name" value="ARGINYL-TRNA SYNTHETASE"/>
    <property type="match status" value="1"/>
</dbReference>
<keyword evidence="3 10" id="KW-0436">Ligase</keyword>
<dbReference type="CDD" id="cd00671">
    <property type="entry name" value="ArgRS_core"/>
    <property type="match status" value="1"/>
</dbReference>
<dbReference type="SMART" id="SM01016">
    <property type="entry name" value="Arg_tRNA_synt_N"/>
    <property type="match status" value="1"/>
</dbReference>
<dbReference type="GO" id="GO:0004814">
    <property type="term" value="F:arginine-tRNA ligase activity"/>
    <property type="evidence" value="ECO:0007669"/>
    <property type="project" value="UniProtKB-EC"/>
</dbReference>
<dbReference type="PRINTS" id="PR01038">
    <property type="entry name" value="TRNASYNTHARG"/>
</dbReference>
<dbReference type="PROSITE" id="PS00178">
    <property type="entry name" value="AA_TRNA_LIGASE_I"/>
    <property type="match status" value="1"/>
</dbReference>
<reference evidence="13" key="1">
    <citation type="submission" date="2021-01" db="EMBL/GenBank/DDBJ databases">
        <authorList>
            <person name="Corre E."/>
            <person name="Pelletier E."/>
            <person name="Niang G."/>
            <person name="Scheremetjew M."/>
            <person name="Finn R."/>
            <person name="Kale V."/>
            <person name="Holt S."/>
            <person name="Cochrane G."/>
            <person name="Meng A."/>
            <person name="Brown T."/>
            <person name="Cohen L."/>
        </authorList>
    </citation>
    <scope>NUCLEOTIDE SEQUENCE</scope>
    <source>
        <strain evidence="13">GSBS06</strain>
    </source>
</reference>
<dbReference type="InterPro" id="IPR001412">
    <property type="entry name" value="aa-tRNA-synth_I_CS"/>
</dbReference>
<evidence type="ECO:0000256" key="8">
    <source>
        <dbReference type="ARBA" id="ARBA00033033"/>
    </source>
</evidence>
<dbReference type="HAMAP" id="MF_00123">
    <property type="entry name" value="Arg_tRNA_synth"/>
    <property type="match status" value="1"/>
</dbReference>